<dbReference type="InterPro" id="IPR001387">
    <property type="entry name" value="Cro/C1-type_HTH"/>
</dbReference>
<keyword evidence="4" id="KW-1185">Reference proteome</keyword>
<dbReference type="Proteomes" id="UP001501867">
    <property type="component" value="Unassembled WGS sequence"/>
</dbReference>
<evidence type="ECO:0000256" key="1">
    <source>
        <dbReference type="SAM" id="MobiDB-lite"/>
    </source>
</evidence>
<dbReference type="SMART" id="SM00530">
    <property type="entry name" value="HTH_XRE"/>
    <property type="match status" value="1"/>
</dbReference>
<accession>A0ABP3EPU3</accession>
<comment type="caution">
    <text evidence="3">The sequence shown here is derived from an EMBL/GenBank/DDBJ whole genome shotgun (WGS) entry which is preliminary data.</text>
</comment>
<evidence type="ECO:0000259" key="2">
    <source>
        <dbReference type="PROSITE" id="PS50943"/>
    </source>
</evidence>
<reference evidence="4" key="1">
    <citation type="journal article" date="2019" name="Int. J. Syst. Evol. Microbiol.">
        <title>The Global Catalogue of Microorganisms (GCM) 10K type strain sequencing project: providing services to taxonomists for standard genome sequencing and annotation.</title>
        <authorList>
            <consortium name="The Broad Institute Genomics Platform"/>
            <consortium name="The Broad Institute Genome Sequencing Center for Infectious Disease"/>
            <person name="Wu L."/>
            <person name="Ma J."/>
        </authorList>
    </citation>
    <scope>NUCLEOTIDE SEQUENCE [LARGE SCALE GENOMIC DNA]</scope>
    <source>
        <strain evidence="4">JCM 4505</strain>
    </source>
</reference>
<feature type="region of interest" description="Disordered" evidence="1">
    <location>
        <begin position="216"/>
        <end position="251"/>
    </location>
</feature>
<feature type="compositionally biased region" description="Pro residues" evidence="1">
    <location>
        <begin position="226"/>
        <end position="236"/>
    </location>
</feature>
<dbReference type="RefSeq" id="WP_344152508.1">
    <property type="nucleotide sequence ID" value="NZ_BAAABV010000006.1"/>
</dbReference>
<proteinExistence type="predicted"/>
<organism evidence="3 4">
    <name type="scientific">Streptomyces polychromogenes</name>
    <dbReference type="NCBI Taxonomy" id="67342"/>
    <lineage>
        <taxon>Bacteria</taxon>
        <taxon>Bacillati</taxon>
        <taxon>Actinomycetota</taxon>
        <taxon>Actinomycetes</taxon>
        <taxon>Kitasatosporales</taxon>
        <taxon>Streptomycetaceae</taxon>
        <taxon>Streptomyces</taxon>
    </lineage>
</organism>
<evidence type="ECO:0000313" key="4">
    <source>
        <dbReference type="Proteomes" id="UP001501867"/>
    </source>
</evidence>
<dbReference type="Pfam" id="PF01381">
    <property type="entry name" value="HTH_3"/>
    <property type="match status" value="1"/>
</dbReference>
<feature type="domain" description="HTH cro/C1-type" evidence="2">
    <location>
        <begin position="94"/>
        <end position="135"/>
    </location>
</feature>
<protein>
    <submittedName>
        <fullName evidence="3">Helix-turn-helix transcriptional regulator</fullName>
    </submittedName>
</protein>
<dbReference type="CDD" id="cd00093">
    <property type="entry name" value="HTH_XRE"/>
    <property type="match status" value="1"/>
</dbReference>
<gene>
    <name evidence="3" type="ORF">GCM10010302_08390</name>
</gene>
<dbReference type="EMBL" id="BAAABV010000006">
    <property type="protein sequence ID" value="GAA0273098.1"/>
    <property type="molecule type" value="Genomic_DNA"/>
</dbReference>
<dbReference type="Gene3D" id="1.10.260.40">
    <property type="entry name" value="lambda repressor-like DNA-binding domains"/>
    <property type="match status" value="1"/>
</dbReference>
<dbReference type="InterPro" id="IPR010982">
    <property type="entry name" value="Lambda_DNA-bd_dom_sf"/>
</dbReference>
<evidence type="ECO:0000313" key="3">
    <source>
        <dbReference type="EMBL" id="GAA0273098.1"/>
    </source>
</evidence>
<dbReference type="PROSITE" id="PS50943">
    <property type="entry name" value="HTH_CROC1"/>
    <property type="match status" value="1"/>
</dbReference>
<name>A0ABP3EPU3_9ACTN</name>
<dbReference type="SUPFAM" id="SSF47413">
    <property type="entry name" value="lambda repressor-like DNA-binding domains"/>
    <property type="match status" value="1"/>
</dbReference>
<sequence>MTEAFPVPPAPAPRLATAVERVVGLGAKLGRSRDEVLDPETLNRACGVPLDVVRALLQGRAAGEPDIHERFRQRLDLLHETHRKDNGRKYSHGEIARESGISRQQVQALLGGDRRPTMDHCARLERFFGRPAGFLQSEDAEALICALAGVEKTLLREYQEHSERNALAAAGAGRRPSLYERHGVDGIALRAALLPDRARTKLLEWLDQYMDECLGEGAGGSTDGPAPKPGNRPDPGPDTVSGGVTAGGGRG</sequence>